<dbReference type="AlphaFoldDB" id="A0A939IYT1"/>
<dbReference type="PANTHER" id="PTHR37814">
    <property type="entry name" value="CONSERVED MEMBRANE PROTEIN"/>
    <property type="match status" value="1"/>
</dbReference>
<dbReference type="RefSeq" id="WP_207279441.1">
    <property type="nucleotide sequence ID" value="NZ_JAFLEQ010000016.1"/>
</dbReference>
<evidence type="ECO:0008006" key="4">
    <source>
        <dbReference type="Google" id="ProtNLM"/>
    </source>
</evidence>
<feature type="transmembrane region" description="Helical" evidence="1">
    <location>
        <begin position="84"/>
        <end position="105"/>
    </location>
</feature>
<reference evidence="2" key="1">
    <citation type="submission" date="2021-03" db="EMBL/GenBank/DDBJ databases">
        <authorList>
            <person name="Sun Q."/>
        </authorList>
    </citation>
    <scope>NUCLEOTIDE SEQUENCE</scope>
    <source>
        <strain evidence="2">CCM 8862</strain>
    </source>
</reference>
<evidence type="ECO:0000313" key="2">
    <source>
        <dbReference type="EMBL" id="MBN9644992.1"/>
    </source>
</evidence>
<proteinExistence type="predicted"/>
<feature type="transmembrane region" description="Helical" evidence="1">
    <location>
        <begin position="111"/>
        <end position="129"/>
    </location>
</feature>
<keyword evidence="3" id="KW-1185">Reference proteome</keyword>
<dbReference type="EMBL" id="JAFLEQ010000016">
    <property type="protein sequence ID" value="MBN9644992.1"/>
    <property type="molecule type" value="Genomic_DNA"/>
</dbReference>
<feature type="transmembrane region" description="Helical" evidence="1">
    <location>
        <begin position="298"/>
        <end position="318"/>
    </location>
</feature>
<protein>
    <recommendedName>
        <fullName evidence="4">Membrane protein YkvI</fullName>
    </recommendedName>
</protein>
<evidence type="ECO:0000313" key="3">
    <source>
        <dbReference type="Proteomes" id="UP000664332"/>
    </source>
</evidence>
<organism evidence="2 3">
    <name type="scientific">Corynebacterium mendelii</name>
    <dbReference type="NCBI Taxonomy" id="2765362"/>
    <lineage>
        <taxon>Bacteria</taxon>
        <taxon>Bacillati</taxon>
        <taxon>Actinomycetota</taxon>
        <taxon>Actinomycetes</taxon>
        <taxon>Mycobacteriales</taxon>
        <taxon>Corynebacteriaceae</taxon>
        <taxon>Corynebacterium</taxon>
    </lineage>
</organism>
<keyword evidence="1" id="KW-0812">Transmembrane</keyword>
<name>A0A939IYT1_9CORY</name>
<dbReference type="PANTHER" id="PTHR37814:SF1">
    <property type="entry name" value="MEMBRANE PROTEIN"/>
    <property type="match status" value="1"/>
</dbReference>
<keyword evidence="1" id="KW-1133">Transmembrane helix</keyword>
<feature type="transmembrane region" description="Helical" evidence="1">
    <location>
        <begin position="40"/>
        <end position="63"/>
    </location>
</feature>
<keyword evidence="1" id="KW-0472">Membrane</keyword>
<dbReference type="InterPro" id="IPR038728">
    <property type="entry name" value="YkvI-like"/>
</dbReference>
<evidence type="ECO:0000256" key="1">
    <source>
        <dbReference type="SAM" id="Phobius"/>
    </source>
</evidence>
<feature type="transmembrane region" description="Helical" evidence="1">
    <location>
        <begin position="181"/>
        <end position="211"/>
    </location>
</feature>
<feature type="transmembrane region" description="Helical" evidence="1">
    <location>
        <begin position="141"/>
        <end position="161"/>
    </location>
</feature>
<feature type="transmembrane region" description="Helical" evidence="1">
    <location>
        <begin position="262"/>
        <end position="286"/>
    </location>
</feature>
<accession>A0A939IYT1</accession>
<comment type="caution">
    <text evidence="2">The sequence shown here is derived from an EMBL/GenBank/DDBJ whole genome shotgun (WGS) entry which is preliminary data.</text>
</comment>
<dbReference type="Proteomes" id="UP000664332">
    <property type="component" value="Unassembled WGS sequence"/>
</dbReference>
<gene>
    <name evidence="2" type="ORF">JZY06_10270</name>
</gene>
<feature type="transmembrane region" description="Helical" evidence="1">
    <location>
        <begin position="218"/>
        <end position="242"/>
    </location>
</feature>
<feature type="transmembrane region" description="Helical" evidence="1">
    <location>
        <begin position="324"/>
        <end position="345"/>
    </location>
</feature>
<sequence>MTKRVLSIAMAFVGLSVGAGFASGQEVMQFFVHFGTAGLWSAVFVAVLLALGGMIVLQLGSYYQANEHTAVLDEVTHPLLAKALDWAVIVTVFSIGFVMFAGGGANLNQAFGIPNIWGTLLLLAIVLFVGKFDVDKVSNAIAFTTPLIIVLVLLTFLYSLATNHYPVETLNAYAGQVKSTLPTAFIAAINYGGLTFILVVSMSIVIGGYYLNPRSAGLGGLLGGLIFGLMLVISAVCLFLNVPDVYDSALPMLKIVQEVHPWLGYVMSIAIFAMIFNTAIGMFYSLAKRLTAKKSDKAFYPTFVASCLVGFVVSFIGFKNLVSYVYPVLGYIGFVLFVILLVAWAKDIKEIRKETRRRKKIRKLLLLKLNPRRDFSPAHEKRLKQHLHNSVVEDGELADAFDEKMDEYIREQEQNHSGGRNLQ</sequence>